<gene>
    <name evidence="2" type="ORF">NCTC11645_01258</name>
</gene>
<dbReference type="Gene3D" id="3.30.360.10">
    <property type="entry name" value="Dihydrodipicolinate Reductase, domain 2"/>
    <property type="match status" value="1"/>
</dbReference>
<evidence type="ECO:0000259" key="1">
    <source>
        <dbReference type="Pfam" id="PF01408"/>
    </source>
</evidence>
<accession>A0A377HLI3</accession>
<protein>
    <submittedName>
        <fullName evidence="2">Putative oxidoreductase</fullName>
    </submittedName>
</protein>
<dbReference type="InterPro" id="IPR000683">
    <property type="entry name" value="Gfo/Idh/MocA-like_OxRdtase_N"/>
</dbReference>
<proteinExistence type="predicted"/>
<dbReference type="PANTHER" id="PTHR43377:SF1">
    <property type="entry name" value="BILIVERDIN REDUCTASE A"/>
    <property type="match status" value="1"/>
</dbReference>
<dbReference type="InterPro" id="IPR051450">
    <property type="entry name" value="Gfo/Idh/MocA_Oxidoreductases"/>
</dbReference>
<name>A0A377HLI3_GRIHO</name>
<dbReference type="GO" id="GO:0000166">
    <property type="term" value="F:nucleotide binding"/>
    <property type="evidence" value="ECO:0007669"/>
    <property type="project" value="InterPro"/>
</dbReference>
<dbReference type="SUPFAM" id="SSF55347">
    <property type="entry name" value="Glyceraldehyde-3-phosphate dehydrogenase-like, C-terminal domain"/>
    <property type="match status" value="1"/>
</dbReference>
<dbReference type="RefSeq" id="WP_114994925.1">
    <property type="nucleotide sequence ID" value="NZ_CABMOB010000001.1"/>
</dbReference>
<dbReference type="SUPFAM" id="SSF51735">
    <property type="entry name" value="NAD(P)-binding Rossmann-fold domains"/>
    <property type="match status" value="1"/>
</dbReference>
<organism evidence="2 3">
    <name type="scientific">Grimontia hollisae</name>
    <name type="common">Vibrio hollisae</name>
    <dbReference type="NCBI Taxonomy" id="673"/>
    <lineage>
        <taxon>Bacteria</taxon>
        <taxon>Pseudomonadati</taxon>
        <taxon>Pseudomonadota</taxon>
        <taxon>Gammaproteobacteria</taxon>
        <taxon>Vibrionales</taxon>
        <taxon>Vibrionaceae</taxon>
        <taxon>Grimontia</taxon>
    </lineage>
</organism>
<evidence type="ECO:0000313" key="2">
    <source>
        <dbReference type="EMBL" id="STO56883.1"/>
    </source>
</evidence>
<dbReference type="Proteomes" id="UP000254512">
    <property type="component" value="Unassembled WGS sequence"/>
</dbReference>
<feature type="domain" description="Gfo/Idh/MocA-like oxidoreductase N-terminal" evidence="1">
    <location>
        <begin position="4"/>
        <end position="119"/>
    </location>
</feature>
<sequence length="312" mass="34684">MIWLIGSGLMSVDYAKVLDAQDCTYQVIGRGSESAKAFTEKTGKPVICGGLAQHISMSSQMADAAIVSVGVAQLYETTKQLIKAGVKKILVEKPGSTTLAEIEELCQLSAKHSVAVYIAYNRRFYSSVQAAKELIQREGGVTSFHFEFTEWSHIIKHLQKPRDVLNKWFLANSTHVTDLAFFLGGKPKNISCYISGSLEWHDSSSVFSGAGVSTTGALFSYNANWESAGRWSLEVLTKKNKYIFQPVESLKVQKRGELSISDAEVDYKFDMEYKPGLYHQVKSFLDNDENSLCSLCEQAKLMSIYNQMAGYK</sequence>
<dbReference type="Gene3D" id="3.40.50.720">
    <property type="entry name" value="NAD(P)-binding Rossmann-like Domain"/>
    <property type="match status" value="1"/>
</dbReference>
<dbReference type="EMBL" id="UGHD01000002">
    <property type="protein sequence ID" value="STO56883.1"/>
    <property type="molecule type" value="Genomic_DNA"/>
</dbReference>
<dbReference type="Pfam" id="PF01408">
    <property type="entry name" value="GFO_IDH_MocA"/>
    <property type="match status" value="1"/>
</dbReference>
<dbReference type="AlphaFoldDB" id="A0A377HLI3"/>
<reference evidence="2 3" key="1">
    <citation type="submission" date="2018-06" db="EMBL/GenBank/DDBJ databases">
        <authorList>
            <consortium name="Pathogen Informatics"/>
            <person name="Doyle S."/>
        </authorList>
    </citation>
    <scope>NUCLEOTIDE SEQUENCE [LARGE SCALE GENOMIC DNA]</scope>
    <source>
        <strain evidence="2 3">NCTC11645</strain>
    </source>
</reference>
<dbReference type="PANTHER" id="PTHR43377">
    <property type="entry name" value="BILIVERDIN REDUCTASE A"/>
    <property type="match status" value="1"/>
</dbReference>
<evidence type="ECO:0000313" key="3">
    <source>
        <dbReference type="Proteomes" id="UP000254512"/>
    </source>
</evidence>
<dbReference type="InterPro" id="IPR036291">
    <property type="entry name" value="NAD(P)-bd_dom_sf"/>
</dbReference>